<reference evidence="10" key="1">
    <citation type="submission" date="2018-07" db="EMBL/GenBank/DDBJ databases">
        <title>Comparative genomics of catfishes provides insights into carnivory and benthic adaptation.</title>
        <authorList>
            <person name="Zhang Y."/>
            <person name="Wang D."/>
            <person name="Peng Z."/>
            <person name="Zheng S."/>
            <person name="Shao F."/>
            <person name="Tao W."/>
        </authorList>
    </citation>
    <scope>NUCLEOTIDE SEQUENCE</scope>
    <source>
        <strain evidence="10">Chongqing</strain>
    </source>
</reference>
<keyword evidence="5 8" id="KW-0472">Membrane</keyword>
<accession>A0AAD5A4I9</accession>
<protein>
    <submittedName>
        <fullName evidence="10">Chemokine XC receptor 1</fullName>
    </submittedName>
</protein>
<comment type="caution">
    <text evidence="10">The sequence shown here is derived from an EMBL/GenBank/DDBJ whole genome shotgun (WGS) entry which is preliminary data.</text>
</comment>
<evidence type="ECO:0000313" key="10">
    <source>
        <dbReference type="EMBL" id="KAI5609165.1"/>
    </source>
</evidence>
<keyword evidence="2 8" id="KW-0812">Transmembrane</keyword>
<keyword evidence="6 10" id="KW-0675">Receptor</keyword>
<evidence type="ECO:0000256" key="7">
    <source>
        <dbReference type="ARBA" id="ARBA00023224"/>
    </source>
</evidence>
<keyword evidence="11" id="KW-1185">Reference proteome</keyword>
<evidence type="ECO:0000256" key="1">
    <source>
        <dbReference type="ARBA" id="ARBA00004370"/>
    </source>
</evidence>
<dbReference type="Gene3D" id="1.20.1070.10">
    <property type="entry name" value="Rhodopsin 7-helix transmembrane proteins"/>
    <property type="match status" value="2"/>
</dbReference>
<feature type="domain" description="G-protein coupled receptors family 1 profile" evidence="9">
    <location>
        <begin position="235"/>
        <end position="339"/>
    </location>
</feature>
<dbReference type="GO" id="GO:0019957">
    <property type="term" value="F:C-C chemokine binding"/>
    <property type="evidence" value="ECO:0007669"/>
    <property type="project" value="TreeGrafter"/>
</dbReference>
<sequence length="339" mass="38543">METKVYSNDVDHYRAPSYGHATAFWIMANKQITISILLGIVVLLSLVGNILVVVASVLYLRLRSLMSIFILNLALSDLLFTVGLLFWICDYIWHLDLGNTVCKIYRFFFSLGCYSNVVFQVLMSFQRYMAVVHPRTGWKKGQSVKDVLICAWVMSILAALPVTVHFKTYPYLEGCTYSSNTGFAAKTSTPMTFTDYNTYVDFYSNEMDSKVSQAEYRHIEIPIVLIIVISLSLIGNILVVGFSIFYMRFRTLTSITILNLALSDLLLTSQPVFRVYKSFWPWTLTDAACKVFDFLSSIGFYSSMVFLVLMSVQRYMAVVHLTQAGKQNVALHAFLYVHG</sequence>
<feature type="transmembrane region" description="Helical" evidence="8">
    <location>
        <begin position="146"/>
        <end position="164"/>
    </location>
</feature>
<dbReference type="InterPro" id="IPR017452">
    <property type="entry name" value="GPCR_Rhodpsn_7TM"/>
</dbReference>
<proteinExistence type="predicted"/>
<evidence type="ECO:0000313" key="11">
    <source>
        <dbReference type="Proteomes" id="UP001205998"/>
    </source>
</evidence>
<dbReference type="Proteomes" id="UP001205998">
    <property type="component" value="Unassembled WGS sequence"/>
</dbReference>
<dbReference type="GO" id="GO:0006955">
    <property type="term" value="P:immune response"/>
    <property type="evidence" value="ECO:0007669"/>
    <property type="project" value="TreeGrafter"/>
</dbReference>
<keyword evidence="3 8" id="KW-1133">Transmembrane helix</keyword>
<dbReference type="AlphaFoldDB" id="A0AAD5A4I9"/>
<evidence type="ECO:0000256" key="5">
    <source>
        <dbReference type="ARBA" id="ARBA00023136"/>
    </source>
</evidence>
<feature type="transmembrane region" description="Helical" evidence="8">
    <location>
        <begin position="292"/>
        <end position="312"/>
    </location>
</feature>
<feature type="transmembrane region" description="Helical" evidence="8">
    <location>
        <begin position="252"/>
        <end position="272"/>
    </location>
</feature>
<evidence type="ECO:0000256" key="2">
    <source>
        <dbReference type="ARBA" id="ARBA00022692"/>
    </source>
</evidence>
<dbReference type="InterPro" id="IPR050119">
    <property type="entry name" value="CCR1-9-like"/>
</dbReference>
<name>A0AAD5A4I9_SILAS</name>
<dbReference type="GO" id="GO:0060326">
    <property type="term" value="P:cell chemotaxis"/>
    <property type="evidence" value="ECO:0007669"/>
    <property type="project" value="TreeGrafter"/>
</dbReference>
<organism evidence="10 11">
    <name type="scientific">Silurus asotus</name>
    <name type="common">Amur catfish</name>
    <name type="synonym">Parasilurus asotus</name>
    <dbReference type="NCBI Taxonomy" id="30991"/>
    <lineage>
        <taxon>Eukaryota</taxon>
        <taxon>Metazoa</taxon>
        <taxon>Chordata</taxon>
        <taxon>Craniata</taxon>
        <taxon>Vertebrata</taxon>
        <taxon>Euteleostomi</taxon>
        <taxon>Actinopterygii</taxon>
        <taxon>Neopterygii</taxon>
        <taxon>Teleostei</taxon>
        <taxon>Ostariophysi</taxon>
        <taxon>Siluriformes</taxon>
        <taxon>Siluridae</taxon>
        <taxon>Silurus</taxon>
    </lineage>
</organism>
<feature type="transmembrane region" description="Helical" evidence="8">
    <location>
        <begin position="105"/>
        <end position="125"/>
    </location>
</feature>
<dbReference type="Pfam" id="PF00001">
    <property type="entry name" value="7tm_1"/>
    <property type="match status" value="2"/>
</dbReference>
<dbReference type="PRINTS" id="PR00237">
    <property type="entry name" value="GPCRRHODOPSN"/>
</dbReference>
<comment type="subcellular location">
    <subcellularLocation>
        <location evidence="1">Membrane</location>
    </subcellularLocation>
</comment>
<keyword evidence="4" id="KW-0297">G-protein coupled receptor</keyword>
<dbReference type="GO" id="GO:0007204">
    <property type="term" value="P:positive regulation of cytosolic calcium ion concentration"/>
    <property type="evidence" value="ECO:0007669"/>
    <property type="project" value="TreeGrafter"/>
</dbReference>
<evidence type="ECO:0000256" key="6">
    <source>
        <dbReference type="ARBA" id="ARBA00023170"/>
    </source>
</evidence>
<evidence type="ECO:0000256" key="8">
    <source>
        <dbReference type="SAM" id="Phobius"/>
    </source>
</evidence>
<dbReference type="SUPFAM" id="SSF81321">
    <property type="entry name" value="Family A G protein-coupled receptor-like"/>
    <property type="match status" value="2"/>
</dbReference>
<dbReference type="InterPro" id="IPR000276">
    <property type="entry name" value="GPCR_Rhodpsn"/>
</dbReference>
<feature type="transmembrane region" description="Helical" evidence="8">
    <location>
        <begin position="69"/>
        <end position="93"/>
    </location>
</feature>
<evidence type="ECO:0000259" key="9">
    <source>
        <dbReference type="PROSITE" id="PS50262"/>
    </source>
</evidence>
<dbReference type="GO" id="GO:0009897">
    <property type="term" value="C:external side of plasma membrane"/>
    <property type="evidence" value="ECO:0007669"/>
    <property type="project" value="TreeGrafter"/>
</dbReference>
<evidence type="ECO:0000256" key="4">
    <source>
        <dbReference type="ARBA" id="ARBA00023040"/>
    </source>
</evidence>
<keyword evidence="7" id="KW-0807">Transducer</keyword>
<feature type="transmembrane region" description="Helical" evidence="8">
    <location>
        <begin position="221"/>
        <end position="245"/>
    </location>
</feature>
<dbReference type="PROSITE" id="PS50262">
    <property type="entry name" value="G_PROTEIN_RECEP_F1_2"/>
    <property type="match status" value="2"/>
</dbReference>
<feature type="transmembrane region" description="Helical" evidence="8">
    <location>
        <begin position="34"/>
        <end position="60"/>
    </location>
</feature>
<gene>
    <name evidence="10" type="ORF">C0J50_6167</name>
</gene>
<dbReference type="GO" id="GO:0016493">
    <property type="term" value="F:C-C chemokine receptor activity"/>
    <property type="evidence" value="ECO:0007669"/>
    <property type="project" value="TreeGrafter"/>
</dbReference>
<dbReference type="PANTHER" id="PTHR10489">
    <property type="entry name" value="CELL ADHESION MOLECULE"/>
    <property type="match status" value="1"/>
</dbReference>
<dbReference type="EMBL" id="MU579904">
    <property type="protein sequence ID" value="KAI5609165.1"/>
    <property type="molecule type" value="Genomic_DNA"/>
</dbReference>
<evidence type="ECO:0000256" key="3">
    <source>
        <dbReference type="ARBA" id="ARBA00022989"/>
    </source>
</evidence>
<dbReference type="GO" id="GO:0019722">
    <property type="term" value="P:calcium-mediated signaling"/>
    <property type="evidence" value="ECO:0007669"/>
    <property type="project" value="TreeGrafter"/>
</dbReference>
<dbReference type="PANTHER" id="PTHR10489:SF730">
    <property type="entry name" value="CHEMOKINE XC RECEPTOR 1"/>
    <property type="match status" value="1"/>
</dbReference>
<feature type="domain" description="G-protein coupled receptors family 1 profile" evidence="9">
    <location>
        <begin position="48"/>
        <end position="234"/>
    </location>
</feature>